<name>A0A2R6XHE3_MARPO</name>
<evidence type="ECO:0000313" key="1">
    <source>
        <dbReference type="EMBL" id="PTQ45521.1"/>
    </source>
</evidence>
<organism evidence="1 2">
    <name type="scientific">Marchantia polymorpha</name>
    <name type="common">Common liverwort</name>
    <name type="synonym">Marchantia aquatica</name>
    <dbReference type="NCBI Taxonomy" id="3197"/>
    <lineage>
        <taxon>Eukaryota</taxon>
        <taxon>Viridiplantae</taxon>
        <taxon>Streptophyta</taxon>
        <taxon>Embryophyta</taxon>
        <taxon>Marchantiophyta</taxon>
        <taxon>Marchantiopsida</taxon>
        <taxon>Marchantiidae</taxon>
        <taxon>Marchantiales</taxon>
        <taxon>Marchantiaceae</taxon>
        <taxon>Marchantia</taxon>
    </lineage>
</organism>
<dbReference type="Proteomes" id="UP000244005">
    <property type="component" value="Unassembled WGS sequence"/>
</dbReference>
<sequence length="111" mass="12965">MVFGDLYKLALKIFMHLQTCEFWTNIAARKLFLNWSRLDILVPRGEEWGSCFMNSRALYRKFWPIVVWVIQDASNHLGKRVEVWRQGIGQIPEKTKCASTSANPNGRLSFM</sequence>
<accession>A0A2R6XHE3</accession>
<gene>
    <name evidence="1" type="ORF">MARPO_0014s0062</name>
</gene>
<keyword evidence="2" id="KW-1185">Reference proteome</keyword>
<proteinExistence type="predicted"/>
<evidence type="ECO:0000313" key="2">
    <source>
        <dbReference type="Proteomes" id="UP000244005"/>
    </source>
</evidence>
<dbReference type="AlphaFoldDB" id="A0A2R6XHE3"/>
<reference evidence="2" key="1">
    <citation type="journal article" date="2017" name="Cell">
        <title>Insights into land plant evolution garnered from the Marchantia polymorpha genome.</title>
        <authorList>
            <person name="Bowman J.L."/>
            <person name="Kohchi T."/>
            <person name="Yamato K.T."/>
            <person name="Jenkins J."/>
            <person name="Shu S."/>
            <person name="Ishizaki K."/>
            <person name="Yamaoka S."/>
            <person name="Nishihama R."/>
            <person name="Nakamura Y."/>
            <person name="Berger F."/>
            <person name="Adam C."/>
            <person name="Aki S.S."/>
            <person name="Althoff F."/>
            <person name="Araki T."/>
            <person name="Arteaga-Vazquez M.A."/>
            <person name="Balasubrmanian S."/>
            <person name="Barry K."/>
            <person name="Bauer D."/>
            <person name="Boehm C.R."/>
            <person name="Briginshaw L."/>
            <person name="Caballero-Perez J."/>
            <person name="Catarino B."/>
            <person name="Chen F."/>
            <person name="Chiyoda S."/>
            <person name="Chovatia M."/>
            <person name="Davies K.M."/>
            <person name="Delmans M."/>
            <person name="Demura T."/>
            <person name="Dierschke T."/>
            <person name="Dolan L."/>
            <person name="Dorantes-Acosta A.E."/>
            <person name="Eklund D.M."/>
            <person name="Florent S.N."/>
            <person name="Flores-Sandoval E."/>
            <person name="Fujiyama A."/>
            <person name="Fukuzawa H."/>
            <person name="Galik B."/>
            <person name="Grimanelli D."/>
            <person name="Grimwood J."/>
            <person name="Grossniklaus U."/>
            <person name="Hamada T."/>
            <person name="Haseloff J."/>
            <person name="Hetherington A.J."/>
            <person name="Higo A."/>
            <person name="Hirakawa Y."/>
            <person name="Hundley H.N."/>
            <person name="Ikeda Y."/>
            <person name="Inoue K."/>
            <person name="Inoue S.I."/>
            <person name="Ishida S."/>
            <person name="Jia Q."/>
            <person name="Kakita M."/>
            <person name="Kanazawa T."/>
            <person name="Kawai Y."/>
            <person name="Kawashima T."/>
            <person name="Kennedy M."/>
            <person name="Kinose K."/>
            <person name="Kinoshita T."/>
            <person name="Kohara Y."/>
            <person name="Koide E."/>
            <person name="Komatsu K."/>
            <person name="Kopischke S."/>
            <person name="Kubo M."/>
            <person name="Kyozuka J."/>
            <person name="Lagercrantz U."/>
            <person name="Lin S.S."/>
            <person name="Lindquist E."/>
            <person name="Lipzen A.M."/>
            <person name="Lu C.W."/>
            <person name="De Luna E."/>
            <person name="Martienssen R.A."/>
            <person name="Minamino N."/>
            <person name="Mizutani M."/>
            <person name="Mizutani M."/>
            <person name="Mochizuki N."/>
            <person name="Monte I."/>
            <person name="Mosher R."/>
            <person name="Nagasaki H."/>
            <person name="Nakagami H."/>
            <person name="Naramoto S."/>
            <person name="Nishitani K."/>
            <person name="Ohtani M."/>
            <person name="Okamoto T."/>
            <person name="Okumura M."/>
            <person name="Phillips J."/>
            <person name="Pollak B."/>
            <person name="Reinders A."/>
            <person name="Rovekamp M."/>
            <person name="Sano R."/>
            <person name="Sawa S."/>
            <person name="Schmid M.W."/>
            <person name="Shirakawa M."/>
            <person name="Solano R."/>
            <person name="Spunde A."/>
            <person name="Suetsugu N."/>
            <person name="Sugano S."/>
            <person name="Sugiyama A."/>
            <person name="Sun R."/>
            <person name="Suzuki Y."/>
            <person name="Takenaka M."/>
            <person name="Takezawa D."/>
            <person name="Tomogane H."/>
            <person name="Tsuzuki M."/>
            <person name="Ueda T."/>
            <person name="Umeda M."/>
            <person name="Ward J.M."/>
            <person name="Watanabe Y."/>
            <person name="Yazaki K."/>
            <person name="Yokoyama R."/>
            <person name="Yoshitake Y."/>
            <person name="Yotsui I."/>
            <person name="Zachgo S."/>
            <person name="Schmutz J."/>
        </authorList>
    </citation>
    <scope>NUCLEOTIDE SEQUENCE [LARGE SCALE GENOMIC DNA]</scope>
    <source>
        <strain evidence="2">Tak-1</strain>
    </source>
</reference>
<protein>
    <submittedName>
        <fullName evidence="1">Uncharacterized protein</fullName>
    </submittedName>
</protein>
<dbReference type="EMBL" id="KZ772686">
    <property type="protein sequence ID" value="PTQ45521.1"/>
    <property type="molecule type" value="Genomic_DNA"/>
</dbReference>